<accession>A0A1C2DJE2</accession>
<dbReference type="SUPFAM" id="SSF51695">
    <property type="entry name" value="PLC-like phosphodiesterases"/>
    <property type="match status" value="1"/>
</dbReference>
<dbReference type="AlphaFoldDB" id="A0A1C2DJE2"/>
<reference evidence="1 2" key="1">
    <citation type="submission" date="2016-08" db="EMBL/GenBank/DDBJ databases">
        <title>Whole genome sequence of Mesorhizobium sp. strain UASWS1009 isolated from industrial sewage.</title>
        <authorList>
            <person name="Crovadore J."/>
            <person name="Calmin G."/>
            <person name="Chablais R."/>
            <person name="Cochard B."/>
            <person name="Lefort F."/>
        </authorList>
    </citation>
    <scope>NUCLEOTIDE SEQUENCE [LARGE SCALE GENOMIC DNA]</scope>
    <source>
        <strain evidence="1 2">UASWS1009</strain>
    </source>
</reference>
<dbReference type="Gene3D" id="2.120.10.70">
    <property type="entry name" value="Fucose-specific lectin"/>
    <property type="match status" value="1"/>
</dbReference>
<dbReference type="GO" id="GO:0008081">
    <property type="term" value="F:phosphoric diester hydrolase activity"/>
    <property type="evidence" value="ECO:0007669"/>
    <property type="project" value="InterPro"/>
</dbReference>
<dbReference type="SUPFAM" id="SSF89372">
    <property type="entry name" value="Fucose-specific lectin"/>
    <property type="match status" value="1"/>
</dbReference>
<dbReference type="RefSeq" id="WP_024926699.1">
    <property type="nucleotide sequence ID" value="NZ_MDEO01000035.1"/>
</dbReference>
<name>A0A1C2DJE2_9HYPH</name>
<dbReference type="Proteomes" id="UP000094412">
    <property type="component" value="Unassembled WGS sequence"/>
</dbReference>
<dbReference type="Gene3D" id="3.20.20.190">
    <property type="entry name" value="Phosphatidylinositol (PI) phosphodiesterase"/>
    <property type="match status" value="1"/>
</dbReference>
<evidence type="ECO:0000313" key="2">
    <source>
        <dbReference type="Proteomes" id="UP000094412"/>
    </source>
</evidence>
<keyword evidence="2" id="KW-1185">Reference proteome</keyword>
<dbReference type="GO" id="GO:0006629">
    <property type="term" value="P:lipid metabolic process"/>
    <property type="evidence" value="ECO:0007669"/>
    <property type="project" value="InterPro"/>
</dbReference>
<sequence>MTMLGVFYKGGTDNYGLHSCSFDGTTWCGGADVSGQPGGINAKTDKALGACLYENRLYVAYKGWTSDDLYIAVFDGTTWGGDVKIRDMPGGIDARSNTPPALIVFNDLLHIFYKAHDGDQIRAAWFDGLQWAGGNAIAELAGGINPRTDTGPCAVVFGNKLYLFYMGAGGIKLYSCWCDGATWGDAAIGSIDPWSDDPPTAAVFGGKLFLVYRGAGSQSIFVSRFDGTAWSGDKAISGINPQTDSGPSLIVFQNRLCLVYKGKYTESLYVAWYDGTNWSGDVPIDSQAGGIGPSSDAAPMLCLLPNQVPPRAPPASNHVMDMVPKTIGGPSAPAVKKGTVSIDYATPAGSKDNLLAVDQSDLADPLICDINLVGTHDSAAIRDLWPRQFLYACQNLTIGRQLDLGIRVLDVRLEMFHDNDGQFTIYTCHGDRAFGRLRSNRYQTLQSLLDECKEFLRLNPHEFIAMLLQVDYWNNTPDHAAAYRELGTLLARYPIINSRADMPRRSGAAGKIYLINRMNDDPTLGVPIHWDFNIVRTPLAATTNRNFAACVQDLCDIDSSNGRERKLSQFWTTAAYKTPGQLMINFGSGNIYKVVGVYIHAALIARIGALSAASRPRNFGWSLFDFPDIAVQTDKYGSITLVDLIKDAASGYARFKDTFAVTEDGRSQLVRWEPRP</sequence>
<dbReference type="OrthoDB" id="8431286at2"/>
<dbReference type="PANTHER" id="PTHR13593">
    <property type="match status" value="1"/>
</dbReference>
<dbReference type="InterPro" id="IPR051057">
    <property type="entry name" value="PI-PLC_domain"/>
</dbReference>
<dbReference type="InterPro" id="IPR017946">
    <property type="entry name" value="PLC-like_Pdiesterase_TIM-brl"/>
</dbReference>
<dbReference type="PANTHER" id="PTHR13593:SF113">
    <property type="entry name" value="SI:DKEY-266F7.9"/>
    <property type="match status" value="1"/>
</dbReference>
<protein>
    <recommendedName>
        <fullName evidence="3">Phosphatidylinositol diacylglycerol-lyase</fullName>
    </recommendedName>
</protein>
<proteinExistence type="predicted"/>
<evidence type="ECO:0000313" key="1">
    <source>
        <dbReference type="EMBL" id="OCX14878.1"/>
    </source>
</evidence>
<evidence type="ECO:0008006" key="3">
    <source>
        <dbReference type="Google" id="ProtNLM"/>
    </source>
</evidence>
<gene>
    <name evidence="1" type="ORF">QV13_20960</name>
</gene>
<organism evidence="1 2">
    <name type="scientific">Mesorhizobium hungaricum</name>
    <dbReference type="NCBI Taxonomy" id="1566387"/>
    <lineage>
        <taxon>Bacteria</taxon>
        <taxon>Pseudomonadati</taxon>
        <taxon>Pseudomonadota</taxon>
        <taxon>Alphaproteobacteria</taxon>
        <taxon>Hyphomicrobiales</taxon>
        <taxon>Phyllobacteriaceae</taxon>
        <taxon>Mesorhizobium</taxon>
    </lineage>
</organism>
<dbReference type="EMBL" id="MDEO01000035">
    <property type="protein sequence ID" value="OCX14878.1"/>
    <property type="molecule type" value="Genomic_DNA"/>
</dbReference>
<dbReference type="Pfam" id="PF26146">
    <property type="entry name" value="PI-PLC_X"/>
    <property type="match status" value="1"/>
</dbReference>
<comment type="caution">
    <text evidence="1">The sequence shown here is derived from an EMBL/GenBank/DDBJ whole genome shotgun (WGS) entry which is preliminary data.</text>
</comment>